<dbReference type="PANTHER" id="PTHR45641:SF19">
    <property type="entry name" value="NEPHROCYSTIN-3"/>
    <property type="match status" value="1"/>
</dbReference>
<dbReference type="RefSeq" id="WP_168057432.1">
    <property type="nucleotide sequence ID" value="NZ_VTOW01000001.1"/>
</dbReference>
<accession>A0A7X6DLG3</accession>
<organism evidence="3 4">
    <name type="scientific">Candidatus Manganitrophus noduliformans</name>
    <dbReference type="NCBI Taxonomy" id="2606439"/>
    <lineage>
        <taxon>Bacteria</taxon>
        <taxon>Pseudomonadati</taxon>
        <taxon>Nitrospirota</taxon>
        <taxon>Nitrospiria</taxon>
        <taxon>Candidatus Troglogloeales</taxon>
        <taxon>Candidatus Manganitrophaceae</taxon>
        <taxon>Candidatus Manganitrophus</taxon>
    </lineage>
</organism>
<reference evidence="3 4" key="1">
    <citation type="journal article" date="2020" name="Nature">
        <title>Bacterial chemolithoautotrophy via manganese oxidation.</title>
        <authorList>
            <person name="Yu H."/>
            <person name="Leadbetter J.R."/>
        </authorList>
    </citation>
    <scope>NUCLEOTIDE SEQUENCE [LARGE SCALE GENOMIC DNA]</scope>
    <source>
        <strain evidence="3 4">Mn-1</strain>
    </source>
</reference>
<dbReference type="PANTHER" id="PTHR45641">
    <property type="entry name" value="TETRATRICOPEPTIDE REPEAT PROTEIN (AFU_ORTHOLOGUE AFUA_6G03870)"/>
    <property type="match status" value="1"/>
</dbReference>
<name>A0A7X6DLG3_9BACT</name>
<keyword evidence="4" id="KW-1185">Reference proteome</keyword>
<evidence type="ECO:0000313" key="3">
    <source>
        <dbReference type="EMBL" id="NKE69138.1"/>
    </source>
</evidence>
<dbReference type="SMART" id="SM00028">
    <property type="entry name" value="TPR"/>
    <property type="match status" value="8"/>
</dbReference>
<proteinExistence type="predicted"/>
<evidence type="ECO:0000313" key="4">
    <source>
        <dbReference type="Proteomes" id="UP000534783"/>
    </source>
</evidence>
<keyword evidence="1" id="KW-0677">Repeat</keyword>
<keyword evidence="2" id="KW-0802">TPR repeat</keyword>
<dbReference type="Gene3D" id="1.25.40.10">
    <property type="entry name" value="Tetratricopeptide repeat domain"/>
    <property type="match status" value="5"/>
</dbReference>
<dbReference type="EMBL" id="VTOW01000001">
    <property type="protein sequence ID" value="NKE69138.1"/>
    <property type="molecule type" value="Genomic_DNA"/>
</dbReference>
<comment type="caution">
    <text evidence="3">The sequence shown here is derived from an EMBL/GenBank/DDBJ whole genome shotgun (WGS) entry which is preliminary data.</text>
</comment>
<evidence type="ECO:0008006" key="5">
    <source>
        <dbReference type="Google" id="ProtNLM"/>
    </source>
</evidence>
<sequence length="990" mass="108281">MIQIAKAAIASFLGVFVLASLLFAESDPNILFLEASALLNSAQETERESYSAAYPLYEASIQKLEALFSEFPDSSLVAEISKGKILVGPYKLDQLRELILPQAKKRADAEENPLEVALLIAEKKADPAYRGYAIRGVALRYAEERKDERALEVALTKTWRGQRPGLLLDLSENYAKRGLIEKASGLLALALESAEAIPGTQDTLEIRASQLAAVANAYVKAGKKEKGLAIIARANEDALQIEHAYYRGRALSSVAEGYLKIGEDERASKLFSDVIQIMKNGNFEFGYPSKALVIAESYARAGMYDKAIEIIHNQPPSNRGKEWDLLDVGKIAALRGDRARADEIFRMALQVTGDSLSLQMNEQTAKILVGLASVSTKIGEEKIALDLLSQAAETMAQIKGDHDEARFFAEMALGYSEAGEREKASHLLSKALDSIDRTPGGSKDYVLGKIASGYIKIGRYHDALQIIRLKDSPYGRASILLEVAAALGGDSQREGAMELLSQAAKETDAMDSMDLRLYWLLQIANAYAELGEKQKASNLLAYAVDLSHTSEHSSSRSFHRLADGYIKIGILEKASQILSKALHATETMRDQYERNNSLTDIAIRFVQIDQVTRAMEVADLIKDDGKKAEAFSKMAATLEHAGNETKATELAAAALAIAENPNLPIDPWHLPNIAEALGEAGHLKGAERIAEKVQDPNKKIPLLLELSRIYMGRDKKAEGVELLPKVLAMAQTLNDGSSRAIWLGEIAQIWAKEGERKKALQMLTQAREASLQPPPGTDGNFLTRIFAKVLPRSKLHHDLLTSVVEGYVTINKSDLAIETASLIGKPYEKSRALLRVAKHLAETGRETQALSLLAQAHRLAHEVKSAWYSEKSPLLADIAGVYFQVNERTKGREILSEAILETKALSYPGPFISVAFAAAGGGEQEKALDLLIQALHVPNNSNVDWVKAIQLGEMAFAASDASRGTSQLKNKTRTLLHEIIKEAEALEDDR</sequence>
<dbReference type="SUPFAM" id="SSF48452">
    <property type="entry name" value="TPR-like"/>
    <property type="match status" value="4"/>
</dbReference>
<dbReference type="AlphaFoldDB" id="A0A7X6DLG3"/>
<dbReference type="InterPro" id="IPR019734">
    <property type="entry name" value="TPR_rpt"/>
</dbReference>
<dbReference type="InterPro" id="IPR011990">
    <property type="entry name" value="TPR-like_helical_dom_sf"/>
</dbReference>
<dbReference type="Proteomes" id="UP000534783">
    <property type="component" value="Unassembled WGS sequence"/>
</dbReference>
<evidence type="ECO:0000256" key="1">
    <source>
        <dbReference type="ARBA" id="ARBA00022737"/>
    </source>
</evidence>
<gene>
    <name evidence="3" type="ORF">MNODULE_00015</name>
</gene>
<protein>
    <recommendedName>
        <fullName evidence="5">Tetratricopeptide repeat protein</fullName>
    </recommendedName>
</protein>
<evidence type="ECO:0000256" key="2">
    <source>
        <dbReference type="ARBA" id="ARBA00022803"/>
    </source>
</evidence>